<sequence length="120" mass="13659">MRRDYWESRGVIRGVLADTVARRRWKAPANGGLLEPGRAQMLADEGGAGFGFRREEKGMGRGWRKKSKEGLASFISGRTVRSSTRLSLYALLKNVRRRRRVGVVFFLAVFFFFWAFALVG</sequence>
<evidence type="ECO:0000313" key="1">
    <source>
        <dbReference type="EMBL" id="KAI4370232.1"/>
    </source>
</evidence>
<reference evidence="2" key="1">
    <citation type="journal article" date="2023" name="Front. Plant Sci.">
        <title>Chromosomal-level genome assembly of Melastoma candidum provides insights into trichome evolution.</title>
        <authorList>
            <person name="Zhong Y."/>
            <person name="Wu W."/>
            <person name="Sun C."/>
            <person name="Zou P."/>
            <person name="Liu Y."/>
            <person name="Dai S."/>
            <person name="Zhou R."/>
        </authorList>
    </citation>
    <scope>NUCLEOTIDE SEQUENCE [LARGE SCALE GENOMIC DNA]</scope>
</reference>
<evidence type="ECO:0000313" key="2">
    <source>
        <dbReference type="Proteomes" id="UP001057402"/>
    </source>
</evidence>
<name>A0ACB9QVN3_9MYRT</name>
<keyword evidence="2" id="KW-1185">Reference proteome</keyword>
<gene>
    <name evidence="1" type="ORF">MLD38_018602</name>
</gene>
<protein>
    <submittedName>
        <fullName evidence="1">Uncharacterized protein</fullName>
    </submittedName>
</protein>
<comment type="caution">
    <text evidence="1">The sequence shown here is derived from an EMBL/GenBank/DDBJ whole genome shotgun (WGS) entry which is preliminary data.</text>
</comment>
<dbReference type="Proteomes" id="UP001057402">
    <property type="component" value="Chromosome 5"/>
</dbReference>
<dbReference type="EMBL" id="CM042884">
    <property type="protein sequence ID" value="KAI4370232.1"/>
    <property type="molecule type" value="Genomic_DNA"/>
</dbReference>
<proteinExistence type="predicted"/>
<accession>A0ACB9QVN3</accession>
<organism evidence="1 2">
    <name type="scientific">Melastoma candidum</name>
    <dbReference type="NCBI Taxonomy" id="119954"/>
    <lineage>
        <taxon>Eukaryota</taxon>
        <taxon>Viridiplantae</taxon>
        <taxon>Streptophyta</taxon>
        <taxon>Embryophyta</taxon>
        <taxon>Tracheophyta</taxon>
        <taxon>Spermatophyta</taxon>
        <taxon>Magnoliopsida</taxon>
        <taxon>eudicotyledons</taxon>
        <taxon>Gunneridae</taxon>
        <taxon>Pentapetalae</taxon>
        <taxon>rosids</taxon>
        <taxon>malvids</taxon>
        <taxon>Myrtales</taxon>
        <taxon>Melastomataceae</taxon>
        <taxon>Melastomatoideae</taxon>
        <taxon>Melastomateae</taxon>
        <taxon>Melastoma</taxon>
    </lineage>
</organism>